<accession>A0A6B3RSN6</accession>
<dbReference type="AlphaFoldDB" id="A0A6B3RSN6"/>
<feature type="coiled-coil region" evidence="3">
    <location>
        <begin position="241"/>
        <end position="268"/>
    </location>
</feature>
<dbReference type="PROSITE" id="PS50822">
    <property type="entry name" value="PIWI"/>
    <property type="match status" value="1"/>
</dbReference>
<keyword evidence="7" id="KW-1185">Reference proteome</keyword>
<dbReference type="Gene3D" id="3.30.420.10">
    <property type="entry name" value="Ribonuclease H-like superfamily/Ribonuclease H"/>
    <property type="match status" value="1"/>
</dbReference>
<dbReference type="InterPro" id="IPR012337">
    <property type="entry name" value="RNaseH-like_sf"/>
</dbReference>
<gene>
    <name evidence="6" type="ORF">G3572_18415</name>
</gene>
<proteinExistence type="inferred from homology"/>
<dbReference type="Proteomes" id="UP000481421">
    <property type="component" value="Unassembled WGS sequence"/>
</dbReference>
<dbReference type="SUPFAM" id="SSF53098">
    <property type="entry name" value="Ribonuclease H-like"/>
    <property type="match status" value="1"/>
</dbReference>
<reference evidence="6 7" key="1">
    <citation type="submission" date="2020-02" db="EMBL/GenBank/DDBJ databases">
        <title>Rhodobacter algicola sp. nov., isolated from microalga culture.</title>
        <authorList>
            <person name="Park C.-Y."/>
        </authorList>
    </citation>
    <scope>NUCLEOTIDE SEQUENCE [LARGE SCALE GENOMIC DNA]</scope>
    <source>
        <strain evidence="6 7">ETT8</strain>
    </source>
</reference>
<keyword evidence="3" id="KW-0175">Coiled coil</keyword>
<dbReference type="GO" id="GO:0003676">
    <property type="term" value="F:nucleic acid binding"/>
    <property type="evidence" value="ECO:0007669"/>
    <property type="project" value="InterPro"/>
</dbReference>
<feature type="region of interest" description="Disordered" evidence="4">
    <location>
        <begin position="316"/>
        <end position="336"/>
    </location>
</feature>
<dbReference type="Gene3D" id="3.40.50.2300">
    <property type="match status" value="1"/>
</dbReference>
<comment type="caution">
    <text evidence="6">The sequence shown here is derived from an EMBL/GenBank/DDBJ whole genome shotgun (WGS) entry which is preliminary data.</text>
</comment>
<sequence>MNAIALVTPTVPIPVAIVPYDREQLHMLLDREPRDVYATRLDDKRMAVVPLTENAELPGPREQLDPRVNIRLFSTLAREAVFRHLKTMPGGYRVTRRRPPTVESIKQKNIIPASAGLPDWMQKRRTLVFETRTLSASAHDDYVVLTCAERFRPVIDRTCAALATANVTLLGRYVSAWAPSHDQQLAEQLRLAGRIKGVDGDELLLDDHGDGPDRIRKDSAYFEPSLRNFRAVVEALKSDGAERSLRQIQEAEGELRKGKRQLDSIQKTLIWLSRQRLEVAWGVPLEFGAVLAQGSDQPFPFVEVFEKARLSFDPSGSGTMSWPQGGLDRHGPYDSSSFENKRPRIAVVCEARERGKVSAAIADLLNGVPDAENRNGLKPHETGLLGRYKLQRAQVEFFEATADSAASYTTAARAALASAAETGQPWDLGVLQVRRSWKERLSSDSPYWTAKATFLKRDVPVQALSVEMLEMGKFEYACALANASLASYAKLGGTPWLLQSRPSTDHELVFGLGSHTRKDGRRGAGERVVGITTVFSSQGHYLLDARTGAVAFEDYPTALRTLLVEAIERVRRDEAWRASDAVRLVFHAFIQMRRETADAVIDAVEGLGLNRVSVAFLHIAEDHPFTVFDQAMDKGRGAYGPKRGQAVELSSHEWLVSLTGREQINAQFQGLPDPVLLRLHDRSTFRDMRTLAKQVADFGCHSWRTFGGARVPITLLYADEIAKQLAGLEMTPGWDSDDAAVSRIMRRPWFL</sequence>
<dbReference type="SMART" id="SM00950">
    <property type="entry name" value="Piwi"/>
    <property type="match status" value="1"/>
</dbReference>
<protein>
    <recommendedName>
        <fullName evidence="2">Protein argonaute</fullName>
    </recommendedName>
</protein>
<dbReference type="InterPro" id="IPR036397">
    <property type="entry name" value="RNaseH_sf"/>
</dbReference>
<evidence type="ECO:0000256" key="2">
    <source>
        <dbReference type="ARBA" id="ARBA00035032"/>
    </source>
</evidence>
<evidence type="ECO:0000313" key="7">
    <source>
        <dbReference type="Proteomes" id="UP000481421"/>
    </source>
</evidence>
<evidence type="ECO:0000256" key="1">
    <source>
        <dbReference type="ARBA" id="ARBA00035012"/>
    </source>
</evidence>
<dbReference type="EMBL" id="JAAIKE010000008">
    <property type="protein sequence ID" value="NEX48186.1"/>
    <property type="molecule type" value="Genomic_DNA"/>
</dbReference>
<evidence type="ECO:0000256" key="3">
    <source>
        <dbReference type="SAM" id="Coils"/>
    </source>
</evidence>
<dbReference type="InterPro" id="IPR003165">
    <property type="entry name" value="Piwi"/>
</dbReference>
<feature type="domain" description="Piwi" evidence="5">
    <location>
        <begin position="428"/>
        <end position="730"/>
    </location>
</feature>
<comment type="similarity">
    <text evidence="1">Belongs to the argonaute family. Long pAgo subfamily.</text>
</comment>
<evidence type="ECO:0000259" key="5">
    <source>
        <dbReference type="PROSITE" id="PS50822"/>
    </source>
</evidence>
<dbReference type="CDD" id="cd04659">
    <property type="entry name" value="Piwi_piwi-like_ProArk"/>
    <property type="match status" value="1"/>
</dbReference>
<organism evidence="6 7">
    <name type="scientific">Pseudotabrizicola algicola</name>
    <dbReference type="NCBI Taxonomy" id="2709381"/>
    <lineage>
        <taxon>Bacteria</taxon>
        <taxon>Pseudomonadati</taxon>
        <taxon>Pseudomonadota</taxon>
        <taxon>Alphaproteobacteria</taxon>
        <taxon>Rhodobacterales</taxon>
        <taxon>Paracoccaceae</taxon>
        <taxon>Pseudotabrizicola</taxon>
    </lineage>
</organism>
<evidence type="ECO:0000256" key="4">
    <source>
        <dbReference type="SAM" id="MobiDB-lite"/>
    </source>
</evidence>
<name>A0A6B3RSN6_9RHOB</name>
<evidence type="ECO:0000313" key="6">
    <source>
        <dbReference type="EMBL" id="NEX48186.1"/>
    </source>
</evidence>